<dbReference type="EMBL" id="BARS01049148">
    <property type="protein sequence ID" value="GAG29941.1"/>
    <property type="molecule type" value="Genomic_DNA"/>
</dbReference>
<dbReference type="InterPro" id="IPR013783">
    <property type="entry name" value="Ig-like_fold"/>
</dbReference>
<proteinExistence type="predicted"/>
<organism evidence="1">
    <name type="scientific">marine sediment metagenome</name>
    <dbReference type="NCBI Taxonomy" id="412755"/>
    <lineage>
        <taxon>unclassified sequences</taxon>
        <taxon>metagenomes</taxon>
        <taxon>ecological metagenomes</taxon>
    </lineage>
</organism>
<protein>
    <recommendedName>
        <fullName evidence="2">CARDB domain-containing protein</fullName>
    </recommendedName>
</protein>
<comment type="caution">
    <text evidence="1">The sequence shown here is derived from an EMBL/GenBank/DDBJ whole genome shotgun (WGS) entry which is preliminary data.</text>
</comment>
<feature type="non-terminal residue" evidence="1">
    <location>
        <position position="242"/>
    </location>
</feature>
<evidence type="ECO:0000313" key="1">
    <source>
        <dbReference type="EMBL" id="GAG29941.1"/>
    </source>
</evidence>
<accession>X0XYZ6</accession>
<dbReference type="AlphaFoldDB" id="X0XYZ6"/>
<gene>
    <name evidence="1" type="ORF">S01H1_73544</name>
</gene>
<sequence length="242" mass="26186">TPLEVGSYYVEFKVNESYDEDISPSNNTKEVSLLVEAENHDITVDSLSLNPAPQTHGYDGGESIEISTWLKNLGNFGEQDFHVYCTVKNPEGSTVYNNWTYSSYITPGGGKVKVTFPVDWNIPTSPSGYYNITATADLPDDVNASNDALSMEVWVGEINDITILGASLSPAPDPSYIGGEVVNVSLTAQNPTEWAIDGVVAGCKVTSPLGQVIYDKSKSVGTVSSMQFILEYLPDLNIPDLD</sequence>
<name>X0XYZ6_9ZZZZ</name>
<dbReference type="Gene3D" id="2.60.40.10">
    <property type="entry name" value="Immunoglobulins"/>
    <property type="match status" value="1"/>
</dbReference>
<evidence type="ECO:0008006" key="2">
    <source>
        <dbReference type="Google" id="ProtNLM"/>
    </source>
</evidence>
<feature type="non-terminal residue" evidence="1">
    <location>
        <position position="1"/>
    </location>
</feature>
<reference evidence="1" key="1">
    <citation type="journal article" date="2014" name="Front. Microbiol.">
        <title>High frequency of phylogenetically diverse reductive dehalogenase-homologous genes in deep subseafloor sedimentary metagenomes.</title>
        <authorList>
            <person name="Kawai M."/>
            <person name="Futagami T."/>
            <person name="Toyoda A."/>
            <person name="Takaki Y."/>
            <person name="Nishi S."/>
            <person name="Hori S."/>
            <person name="Arai W."/>
            <person name="Tsubouchi T."/>
            <person name="Morono Y."/>
            <person name="Uchiyama I."/>
            <person name="Ito T."/>
            <person name="Fujiyama A."/>
            <person name="Inagaki F."/>
            <person name="Takami H."/>
        </authorList>
    </citation>
    <scope>NUCLEOTIDE SEQUENCE</scope>
    <source>
        <strain evidence="1">Expedition CK06-06</strain>
    </source>
</reference>